<sequence>MISQAISRHSESCQPFFKILTLLTESPGGAGQSGTSASAQQPCFTQLVLQKVWDAAECCPYSALDWLALQVTRNRLVHSWVLNSMDSWLEHFLIAHSNQRVRNTAGYLLVSLVPSASFRQGFRAAHRMNREPQLSQEAQAVLHQIYTALLRLLPAAKHYTDMAQHGTMKLTTYFALMMYCCVSRTEKLI</sequence>
<proteinExistence type="predicted"/>
<dbReference type="Proteomes" id="UP000410492">
    <property type="component" value="Unassembled WGS sequence"/>
</dbReference>
<protein>
    <submittedName>
        <fullName evidence="1">Uncharacterized protein</fullName>
    </submittedName>
</protein>
<dbReference type="AlphaFoldDB" id="A0A653BLR8"/>
<reference evidence="1 2" key="1">
    <citation type="submission" date="2019-01" db="EMBL/GenBank/DDBJ databases">
        <authorList>
            <person name="Sayadi A."/>
        </authorList>
    </citation>
    <scope>NUCLEOTIDE SEQUENCE [LARGE SCALE GENOMIC DNA]</scope>
</reference>
<evidence type="ECO:0000313" key="1">
    <source>
        <dbReference type="EMBL" id="VEN36538.1"/>
    </source>
</evidence>
<feature type="non-terminal residue" evidence="1">
    <location>
        <position position="189"/>
    </location>
</feature>
<dbReference type="OrthoDB" id="289038at2759"/>
<dbReference type="EMBL" id="CAACVG010002505">
    <property type="protein sequence ID" value="VEN36538.1"/>
    <property type="molecule type" value="Genomic_DNA"/>
</dbReference>
<keyword evidence="2" id="KW-1185">Reference proteome</keyword>
<accession>A0A653BLR8</accession>
<organism evidence="1 2">
    <name type="scientific">Callosobruchus maculatus</name>
    <name type="common">Southern cowpea weevil</name>
    <name type="synonym">Pulse bruchid</name>
    <dbReference type="NCBI Taxonomy" id="64391"/>
    <lineage>
        <taxon>Eukaryota</taxon>
        <taxon>Metazoa</taxon>
        <taxon>Ecdysozoa</taxon>
        <taxon>Arthropoda</taxon>
        <taxon>Hexapoda</taxon>
        <taxon>Insecta</taxon>
        <taxon>Pterygota</taxon>
        <taxon>Neoptera</taxon>
        <taxon>Endopterygota</taxon>
        <taxon>Coleoptera</taxon>
        <taxon>Polyphaga</taxon>
        <taxon>Cucujiformia</taxon>
        <taxon>Chrysomeloidea</taxon>
        <taxon>Chrysomelidae</taxon>
        <taxon>Bruchinae</taxon>
        <taxon>Bruchini</taxon>
        <taxon>Callosobruchus</taxon>
    </lineage>
</organism>
<evidence type="ECO:0000313" key="2">
    <source>
        <dbReference type="Proteomes" id="UP000410492"/>
    </source>
</evidence>
<name>A0A653BLR8_CALMS</name>
<gene>
    <name evidence="1" type="ORF">CALMAC_LOCUS2123</name>
</gene>